<dbReference type="CDD" id="cd01335">
    <property type="entry name" value="Radical_SAM"/>
    <property type="match status" value="1"/>
</dbReference>
<dbReference type="InterPro" id="IPR023404">
    <property type="entry name" value="rSAM_horseshoe"/>
</dbReference>
<evidence type="ECO:0000256" key="7">
    <source>
        <dbReference type="ARBA" id="ARBA00023014"/>
    </source>
</evidence>
<dbReference type="GO" id="GO:0051539">
    <property type="term" value="F:4 iron, 4 sulfur cluster binding"/>
    <property type="evidence" value="ECO:0007669"/>
    <property type="project" value="UniProtKB-KW"/>
</dbReference>
<dbReference type="SFLD" id="SFLDG01082">
    <property type="entry name" value="B12-binding_domain_containing"/>
    <property type="match status" value="1"/>
</dbReference>
<evidence type="ECO:0000313" key="9">
    <source>
        <dbReference type="EMBL" id="RAI45761.1"/>
    </source>
</evidence>
<evidence type="ECO:0000313" key="10">
    <source>
        <dbReference type="Proteomes" id="UP000249130"/>
    </source>
</evidence>
<dbReference type="SMART" id="SM00729">
    <property type="entry name" value="Elp3"/>
    <property type="match status" value="1"/>
</dbReference>
<keyword evidence="5" id="KW-0479">Metal-binding</keyword>
<name>A0A327L556_9BRAD</name>
<evidence type="ECO:0000256" key="4">
    <source>
        <dbReference type="ARBA" id="ARBA00022691"/>
    </source>
</evidence>
<evidence type="ECO:0000256" key="3">
    <source>
        <dbReference type="ARBA" id="ARBA00022679"/>
    </source>
</evidence>
<evidence type="ECO:0000256" key="6">
    <source>
        <dbReference type="ARBA" id="ARBA00023004"/>
    </source>
</evidence>
<dbReference type="EMBL" id="NPEX01000008">
    <property type="protein sequence ID" value="RAI45761.1"/>
    <property type="molecule type" value="Genomic_DNA"/>
</dbReference>
<accession>A0A327L556</accession>
<proteinExistence type="predicted"/>
<dbReference type="Gene3D" id="3.80.30.20">
    <property type="entry name" value="tm_1862 like domain"/>
    <property type="match status" value="1"/>
</dbReference>
<comment type="caution">
    <text evidence="9">The sequence shown here is derived from an EMBL/GenBank/DDBJ whole genome shotgun (WGS) entry which is preliminary data.</text>
</comment>
<dbReference type="PROSITE" id="PS51918">
    <property type="entry name" value="RADICAL_SAM"/>
    <property type="match status" value="1"/>
</dbReference>
<dbReference type="AlphaFoldDB" id="A0A327L556"/>
<dbReference type="SFLD" id="SFLDS00029">
    <property type="entry name" value="Radical_SAM"/>
    <property type="match status" value="1"/>
</dbReference>
<dbReference type="RefSeq" id="WP_111417424.1">
    <property type="nucleotide sequence ID" value="NZ_NPEX01000008.1"/>
</dbReference>
<dbReference type="InterPro" id="IPR034466">
    <property type="entry name" value="Methyltransferase_Class_B"/>
</dbReference>
<dbReference type="InterPro" id="IPR007197">
    <property type="entry name" value="rSAM"/>
</dbReference>
<reference evidence="9 10" key="1">
    <citation type="submission" date="2017-07" db="EMBL/GenBank/DDBJ databases">
        <title>Draft Genome Sequences of Select Purple Nonsulfur Bacteria.</title>
        <authorList>
            <person name="Lasarre B."/>
            <person name="Mckinlay J.B."/>
        </authorList>
    </citation>
    <scope>NUCLEOTIDE SEQUENCE [LARGE SCALE GENOMIC DNA]</scope>
    <source>
        <strain evidence="9 10">DSM 5909</strain>
    </source>
</reference>
<evidence type="ECO:0000256" key="1">
    <source>
        <dbReference type="ARBA" id="ARBA00001966"/>
    </source>
</evidence>
<dbReference type="GO" id="GO:0046872">
    <property type="term" value="F:metal ion binding"/>
    <property type="evidence" value="ECO:0007669"/>
    <property type="project" value="UniProtKB-KW"/>
</dbReference>
<dbReference type="GO" id="GO:0003824">
    <property type="term" value="F:catalytic activity"/>
    <property type="evidence" value="ECO:0007669"/>
    <property type="project" value="InterPro"/>
</dbReference>
<dbReference type="InterPro" id="IPR058240">
    <property type="entry name" value="rSAM_sf"/>
</dbReference>
<dbReference type="PANTHER" id="PTHR43409">
    <property type="entry name" value="ANAEROBIC MAGNESIUM-PROTOPORPHYRIN IX MONOMETHYL ESTER CYCLASE-RELATED"/>
    <property type="match status" value="1"/>
</dbReference>
<comment type="cofactor">
    <cofactor evidence="1">
        <name>[4Fe-4S] cluster</name>
        <dbReference type="ChEBI" id="CHEBI:49883"/>
    </cofactor>
</comment>
<dbReference type="SUPFAM" id="SSF102114">
    <property type="entry name" value="Radical SAM enzymes"/>
    <property type="match status" value="1"/>
</dbReference>
<dbReference type="Pfam" id="PF04055">
    <property type="entry name" value="Radical_SAM"/>
    <property type="match status" value="1"/>
</dbReference>
<feature type="domain" description="Radical SAM core" evidence="8">
    <location>
        <begin position="198"/>
        <end position="428"/>
    </location>
</feature>
<keyword evidence="2" id="KW-0489">Methyltransferase</keyword>
<dbReference type="InterPro" id="IPR051198">
    <property type="entry name" value="BchE-like"/>
</dbReference>
<gene>
    <name evidence="9" type="ORF">CH341_02330</name>
</gene>
<dbReference type="SFLD" id="SFLDG01123">
    <property type="entry name" value="methyltransferase_(Class_B)"/>
    <property type="match status" value="1"/>
</dbReference>
<keyword evidence="7" id="KW-0411">Iron-sulfur</keyword>
<keyword evidence="4" id="KW-0949">S-adenosyl-L-methionine</keyword>
<dbReference type="GO" id="GO:0005829">
    <property type="term" value="C:cytosol"/>
    <property type="evidence" value="ECO:0007669"/>
    <property type="project" value="TreeGrafter"/>
</dbReference>
<evidence type="ECO:0000256" key="5">
    <source>
        <dbReference type="ARBA" id="ARBA00022723"/>
    </source>
</evidence>
<dbReference type="PANTHER" id="PTHR43409:SF7">
    <property type="entry name" value="BLL1977 PROTEIN"/>
    <property type="match status" value="1"/>
</dbReference>
<dbReference type="InterPro" id="IPR006638">
    <property type="entry name" value="Elp3/MiaA/NifB-like_rSAM"/>
</dbReference>
<sequence length="597" mass="67479">MVATGAARRFQLVLIKPSHYDDDGYVIQWLRSSIPANSLACVYALAADAAERQVLGPDVAFDITAVDETNTRIKVADIVARMKRHGGFGLVGLVGVQSNQFPRAMDIARPLRAAGVPVVIGGFHVSGQLAMLPERPADLQEALDLGCTLFAGEAEGRMDRVLLDAAEGRLQPIYDYMNDLPDLESAPVPFLPTETVGRVFDHHASFDAGRGCPFQCSFCTIINVQGRKSRRRTPDDVEALIRRHWAHGIKRFFITDDNFARNKDWEAIFDRIIKIREEERIDVRLIIQVDTLCHKIENFIEKARRAGVTRVFIGLENINPANLMAANKRQNKITEYRKMLLAWKHAGVLTYAGYILGFPGDTPDSIRADIEIIKRELPLDILEFFFLTPLPGSEDHKTLWTKGVAMDPDMNKYDLEHVTTAHPKMSKAEWEAIYREAWKTYYTPEHALTIFRRGAATGMGLSRLLAVLFIFSAALPIERVHPLQVGGGRMKSRRDRRPGLPIEPIWSYYPKRLWEIVSTHARLGAHWVALDILRRKAKREQAKQPYTDIALTPVTDDETETLDIFTHNEDARRNVAHVRKIDALTHQPVQPHIIAAE</sequence>
<protein>
    <submittedName>
        <fullName evidence="9">Radical SAM protein</fullName>
    </submittedName>
</protein>
<evidence type="ECO:0000256" key="2">
    <source>
        <dbReference type="ARBA" id="ARBA00022603"/>
    </source>
</evidence>
<dbReference type="OrthoDB" id="9801424at2"/>
<evidence type="ECO:0000259" key="8">
    <source>
        <dbReference type="PROSITE" id="PS51918"/>
    </source>
</evidence>
<keyword evidence="10" id="KW-1185">Reference proteome</keyword>
<keyword evidence="6" id="KW-0408">Iron</keyword>
<dbReference type="Proteomes" id="UP000249130">
    <property type="component" value="Unassembled WGS sequence"/>
</dbReference>
<keyword evidence="3" id="KW-0808">Transferase</keyword>
<organism evidence="9 10">
    <name type="scientific">Rhodoplanes roseus</name>
    <dbReference type="NCBI Taxonomy" id="29409"/>
    <lineage>
        <taxon>Bacteria</taxon>
        <taxon>Pseudomonadati</taxon>
        <taxon>Pseudomonadota</taxon>
        <taxon>Alphaproteobacteria</taxon>
        <taxon>Hyphomicrobiales</taxon>
        <taxon>Nitrobacteraceae</taxon>
        <taxon>Rhodoplanes</taxon>
    </lineage>
</organism>